<evidence type="ECO:0000313" key="6">
    <source>
        <dbReference type="Proteomes" id="UP001497623"/>
    </source>
</evidence>
<keyword evidence="1" id="KW-0677">Repeat</keyword>
<dbReference type="InterPro" id="IPR036770">
    <property type="entry name" value="Ankyrin_rpt-contain_sf"/>
</dbReference>
<name>A0AAV2R3L9_MEGNR</name>
<protein>
    <recommendedName>
        <fullName evidence="7">Ankyrin repeat domain-containing protein</fullName>
    </recommendedName>
</protein>
<keyword evidence="6" id="KW-1185">Reference proteome</keyword>
<evidence type="ECO:0000256" key="3">
    <source>
        <dbReference type="PROSITE-ProRule" id="PRU00023"/>
    </source>
</evidence>
<accession>A0AAV2R3L9</accession>
<evidence type="ECO:0000256" key="1">
    <source>
        <dbReference type="ARBA" id="ARBA00022737"/>
    </source>
</evidence>
<sequence>SVVRSLVAAGANVNIPGRLGRTPLHYAVKNNNIKIARVLLMFGANTMLISDAKQTARDIAVQNGYNDMIKLIDQYSDTDVTTVQPICLVTQPVMKYENTTDNSSTNTTDNSSTSMPMLVASLALVICVLIIVVI</sequence>
<proteinExistence type="predicted"/>
<dbReference type="PANTHER" id="PTHR24198">
    <property type="entry name" value="ANKYRIN REPEAT AND PROTEIN KINASE DOMAIN-CONTAINING PROTEIN"/>
    <property type="match status" value="1"/>
</dbReference>
<keyword evidence="2 3" id="KW-0040">ANK repeat</keyword>
<gene>
    <name evidence="5" type="ORF">MNOR_LOCUS20282</name>
</gene>
<dbReference type="PROSITE" id="PS50088">
    <property type="entry name" value="ANK_REPEAT"/>
    <property type="match status" value="1"/>
</dbReference>
<reference evidence="5 6" key="1">
    <citation type="submission" date="2024-05" db="EMBL/GenBank/DDBJ databases">
        <authorList>
            <person name="Wallberg A."/>
        </authorList>
    </citation>
    <scope>NUCLEOTIDE SEQUENCE [LARGE SCALE GENOMIC DNA]</scope>
</reference>
<dbReference type="SUPFAM" id="SSF48403">
    <property type="entry name" value="Ankyrin repeat"/>
    <property type="match status" value="1"/>
</dbReference>
<dbReference type="Gene3D" id="1.25.40.20">
    <property type="entry name" value="Ankyrin repeat-containing domain"/>
    <property type="match status" value="1"/>
</dbReference>
<feature type="non-terminal residue" evidence="5">
    <location>
        <position position="1"/>
    </location>
</feature>
<organism evidence="5 6">
    <name type="scientific">Meganyctiphanes norvegica</name>
    <name type="common">Northern krill</name>
    <name type="synonym">Thysanopoda norvegica</name>
    <dbReference type="NCBI Taxonomy" id="48144"/>
    <lineage>
        <taxon>Eukaryota</taxon>
        <taxon>Metazoa</taxon>
        <taxon>Ecdysozoa</taxon>
        <taxon>Arthropoda</taxon>
        <taxon>Crustacea</taxon>
        <taxon>Multicrustacea</taxon>
        <taxon>Malacostraca</taxon>
        <taxon>Eumalacostraca</taxon>
        <taxon>Eucarida</taxon>
        <taxon>Euphausiacea</taxon>
        <taxon>Euphausiidae</taxon>
        <taxon>Meganyctiphanes</taxon>
    </lineage>
</organism>
<evidence type="ECO:0000256" key="4">
    <source>
        <dbReference type="SAM" id="Phobius"/>
    </source>
</evidence>
<evidence type="ECO:0000313" key="5">
    <source>
        <dbReference type="EMBL" id="CAL4114090.1"/>
    </source>
</evidence>
<evidence type="ECO:0000256" key="2">
    <source>
        <dbReference type="ARBA" id="ARBA00023043"/>
    </source>
</evidence>
<dbReference type="EMBL" id="CAXKWB010015567">
    <property type="protein sequence ID" value="CAL4114090.1"/>
    <property type="molecule type" value="Genomic_DNA"/>
</dbReference>
<dbReference type="PANTHER" id="PTHR24198:SF165">
    <property type="entry name" value="ANKYRIN REPEAT-CONTAINING PROTEIN-RELATED"/>
    <property type="match status" value="1"/>
</dbReference>
<dbReference type="SMART" id="SM00248">
    <property type="entry name" value="ANK"/>
    <property type="match status" value="2"/>
</dbReference>
<keyword evidence="4" id="KW-0812">Transmembrane</keyword>
<dbReference type="Proteomes" id="UP001497623">
    <property type="component" value="Unassembled WGS sequence"/>
</dbReference>
<feature type="transmembrane region" description="Helical" evidence="4">
    <location>
        <begin position="115"/>
        <end position="133"/>
    </location>
</feature>
<comment type="caution">
    <text evidence="5">The sequence shown here is derived from an EMBL/GenBank/DDBJ whole genome shotgun (WGS) entry which is preliminary data.</text>
</comment>
<dbReference type="InterPro" id="IPR002110">
    <property type="entry name" value="Ankyrin_rpt"/>
</dbReference>
<feature type="non-terminal residue" evidence="5">
    <location>
        <position position="134"/>
    </location>
</feature>
<dbReference type="AlphaFoldDB" id="A0AAV2R3L9"/>
<keyword evidence="4" id="KW-0472">Membrane</keyword>
<dbReference type="PROSITE" id="PS50297">
    <property type="entry name" value="ANK_REP_REGION"/>
    <property type="match status" value="1"/>
</dbReference>
<dbReference type="Pfam" id="PF12796">
    <property type="entry name" value="Ank_2"/>
    <property type="match status" value="1"/>
</dbReference>
<feature type="repeat" description="ANK" evidence="3">
    <location>
        <begin position="19"/>
        <end position="51"/>
    </location>
</feature>
<evidence type="ECO:0008006" key="7">
    <source>
        <dbReference type="Google" id="ProtNLM"/>
    </source>
</evidence>
<keyword evidence="4" id="KW-1133">Transmembrane helix</keyword>